<dbReference type="AlphaFoldDB" id="A0A6N6RHR3"/>
<name>A0A6N6RHR3_9FLAO</name>
<proteinExistence type="predicted"/>
<evidence type="ECO:0000313" key="2">
    <source>
        <dbReference type="Proteomes" id="UP000468650"/>
    </source>
</evidence>
<reference evidence="1 2" key="1">
    <citation type="submission" date="2019-09" db="EMBL/GenBank/DDBJ databases">
        <title>Genomes of family Cryomorphaceae.</title>
        <authorList>
            <person name="Bowman J.P."/>
        </authorList>
    </citation>
    <scope>NUCLEOTIDE SEQUENCE [LARGE SCALE GENOMIC DNA]</scope>
    <source>
        <strain evidence="1 2">LMG 25704</strain>
    </source>
</reference>
<organism evidence="1 2">
    <name type="scientific">Phaeocystidibacter luteus</name>
    <dbReference type="NCBI Taxonomy" id="911197"/>
    <lineage>
        <taxon>Bacteria</taxon>
        <taxon>Pseudomonadati</taxon>
        <taxon>Bacteroidota</taxon>
        <taxon>Flavobacteriia</taxon>
        <taxon>Flavobacteriales</taxon>
        <taxon>Phaeocystidibacteraceae</taxon>
        <taxon>Phaeocystidibacter</taxon>
    </lineage>
</organism>
<dbReference type="Proteomes" id="UP000468650">
    <property type="component" value="Unassembled WGS sequence"/>
</dbReference>
<sequence length="139" mass="14575">MATLKALYILASTISGNTYIVNMETGAQEPIQTLDNPNASGYPVLQGSITVVSSKGESKSYTIPAGKTQFIYNALWPNSASSQESGSDVVNGLQRLFVNFDNSNSNTVISATSSASVSIVGLGQPNDTAVMVHSVFPPQ</sequence>
<accession>A0A6N6RHR3</accession>
<dbReference type="RefSeq" id="WP_151666553.1">
    <property type="nucleotide sequence ID" value="NZ_WBVO01000002.1"/>
</dbReference>
<dbReference type="OrthoDB" id="9988908at2"/>
<comment type="caution">
    <text evidence="1">The sequence shown here is derived from an EMBL/GenBank/DDBJ whole genome shotgun (WGS) entry which is preliminary data.</text>
</comment>
<dbReference type="EMBL" id="WBVO01000002">
    <property type="protein sequence ID" value="KAB2813885.1"/>
    <property type="molecule type" value="Genomic_DNA"/>
</dbReference>
<gene>
    <name evidence="1" type="ORF">F8C67_04155</name>
</gene>
<protein>
    <submittedName>
        <fullName evidence="1">Uncharacterized protein</fullName>
    </submittedName>
</protein>
<evidence type="ECO:0000313" key="1">
    <source>
        <dbReference type="EMBL" id="KAB2813885.1"/>
    </source>
</evidence>
<keyword evidence="2" id="KW-1185">Reference proteome</keyword>